<reference evidence="1 2" key="1">
    <citation type="journal article" date="2013" name="Curr. Biol.">
        <title>The Genome of the Foraminiferan Reticulomyxa filosa.</title>
        <authorList>
            <person name="Glockner G."/>
            <person name="Hulsmann N."/>
            <person name="Schleicher M."/>
            <person name="Noegel A.A."/>
            <person name="Eichinger L."/>
            <person name="Gallinger C."/>
            <person name="Pawlowski J."/>
            <person name="Sierra R."/>
            <person name="Euteneuer U."/>
            <person name="Pillet L."/>
            <person name="Moustafa A."/>
            <person name="Platzer M."/>
            <person name="Groth M."/>
            <person name="Szafranski K."/>
            <person name="Schliwa M."/>
        </authorList>
    </citation>
    <scope>NUCLEOTIDE SEQUENCE [LARGE SCALE GENOMIC DNA]</scope>
</reference>
<dbReference type="AlphaFoldDB" id="X6M3K6"/>
<evidence type="ECO:0000313" key="1">
    <source>
        <dbReference type="EMBL" id="ETO08052.1"/>
    </source>
</evidence>
<gene>
    <name evidence="1" type="ORF">RFI_29338</name>
</gene>
<name>X6M3K6_RETFI</name>
<accession>X6M3K6</accession>
<keyword evidence="2" id="KW-1185">Reference proteome</keyword>
<sequence length="169" mass="19872">MFDAFEFDGFEILLNPQITMNVVQEFLCLEITQIIQSRHVVKQHKIEAVKKMLETIELAEHCYSKYALCLAVHIPSFWVWYYFDGLAGLNMSMNEETHDLREMVKIWVHKLTQIGNKVAQSLDDVNKELLKSKESQYWSVYAFILAKNAFWIIASLLNVTPIEFLQYLF</sequence>
<proteinExistence type="predicted"/>
<dbReference type="Proteomes" id="UP000023152">
    <property type="component" value="Unassembled WGS sequence"/>
</dbReference>
<organism evidence="1 2">
    <name type="scientific">Reticulomyxa filosa</name>
    <dbReference type="NCBI Taxonomy" id="46433"/>
    <lineage>
        <taxon>Eukaryota</taxon>
        <taxon>Sar</taxon>
        <taxon>Rhizaria</taxon>
        <taxon>Retaria</taxon>
        <taxon>Foraminifera</taxon>
        <taxon>Monothalamids</taxon>
        <taxon>Reticulomyxidae</taxon>
        <taxon>Reticulomyxa</taxon>
    </lineage>
</organism>
<comment type="caution">
    <text evidence="1">The sequence shown here is derived from an EMBL/GenBank/DDBJ whole genome shotgun (WGS) entry which is preliminary data.</text>
</comment>
<dbReference type="EMBL" id="ASPP01025405">
    <property type="protein sequence ID" value="ETO08052.1"/>
    <property type="molecule type" value="Genomic_DNA"/>
</dbReference>
<evidence type="ECO:0000313" key="2">
    <source>
        <dbReference type="Proteomes" id="UP000023152"/>
    </source>
</evidence>
<protein>
    <submittedName>
        <fullName evidence="1">Uncharacterized protein</fullName>
    </submittedName>
</protein>